<dbReference type="AlphaFoldDB" id="A0ABD0WPJ6"/>
<dbReference type="EMBL" id="JAGEUA010000006">
    <property type="protein sequence ID" value="KAL0973620.1"/>
    <property type="molecule type" value="Genomic_DNA"/>
</dbReference>
<organism evidence="1 2">
    <name type="scientific">Umbra pygmaea</name>
    <name type="common">Eastern mudminnow</name>
    <dbReference type="NCBI Taxonomy" id="75934"/>
    <lineage>
        <taxon>Eukaryota</taxon>
        <taxon>Metazoa</taxon>
        <taxon>Chordata</taxon>
        <taxon>Craniata</taxon>
        <taxon>Vertebrata</taxon>
        <taxon>Euteleostomi</taxon>
        <taxon>Actinopterygii</taxon>
        <taxon>Neopterygii</taxon>
        <taxon>Teleostei</taxon>
        <taxon>Protacanthopterygii</taxon>
        <taxon>Esociformes</taxon>
        <taxon>Umbridae</taxon>
        <taxon>Umbra</taxon>
    </lineage>
</organism>
<reference evidence="1 2" key="1">
    <citation type="submission" date="2024-06" db="EMBL/GenBank/DDBJ databases">
        <authorList>
            <person name="Pan Q."/>
            <person name="Wen M."/>
            <person name="Jouanno E."/>
            <person name="Zahm M."/>
            <person name="Klopp C."/>
            <person name="Cabau C."/>
            <person name="Louis A."/>
            <person name="Berthelot C."/>
            <person name="Parey E."/>
            <person name="Roest Crollius H."/>
            <person name="Montfort J."/>
            <person name="Robinson-Rechavi M."/>
            <person name="Bouchez O."/>
            <person name="Lampietro C."/>
            <person name="Lopez Roques C."/>
            <person name="Donnadieu C."/>
            <person name="Postlethwait J."/>
            <person name="Bobe J."/>
            <person name="Verreycken H."/>
            <person name="Guiguen Y."/>
        </authorList>
    </citation>
    <scope>NUCLEOTIDE SEQUENCE [LARGE SCALE GENOMIC DNA]</scope>
    <source>
        <strain evidence="1">Up_M1</strain>
        <tissue evidence="1">Testis</tissue>
    </source>
</reference>
<evidence type="ECO:0000313" key="1">
    <source>
        <dbReference type="EMBL" id="KAL0973620.1"/>
    </source>
</evidence>
<protein>
    <submittedName>
        <fullName evidence="1">Uncharacterized protein</fullName>
    </submittedName>
</protein>
<accession>A0ABD0WPJ6</accession>
<keyword evidence="2" id="KW-1185">Reference proteome</keyword>
<gene>
    <name evidence="1" type="ORF">UPYG_G00207240</name>
</gene>
<name>A0ABD0WPJ6_UMBPY</name>
<dbReference type="Proteomes" id="UP001557470">
    <property type="component" value="Unassembled WGS sequence"/>
</dbReference>
<proteinExistence type="predicted"/>
<comment type="caution">
    <text evidence="1">The sequence shown here is derived from an EMBL/GenBank/DDBJ whole genome shotgun (WGS) entry which is preliminary data.</text>
</comment>
<evidence type="ECO:0000313" key="2">
    <source>
        <dbReference type="Proteomes" id="UP001557470"/>
    </source>
</evidence>
<sequence length="88" mass="9706">MQNTVLHNQDDSHPSSPQTQLSISAELLDHHHVTHFQPIAEQGVVRGLALAGRGDVIGCHLTFEGWKIVAKNTYLEGEKGHHSNRPLP</sequence>